<protein>
    <recommendedName>
        <fullName evidence="9">DUF676 domain-containing protein</fullName>
    </recommendedName>
</protein>
<dbReference type="OrthoDB" id="427518at2759"/>
<gene>
    <name evidence="7" type="ORF">BP5553_06535</name>
</gene>
<organism evidence="7 8">
    <name type="scientific">Venustampulla echinocandica</name>
    <dbReference type="NCBI Taxonomy" id="2656787"/>
    <lineage>
        <taxon>Eukaryota</taxon>
        <taxon>Fungi</taxon>
        <taxon>Dikarya</taxon>
        <taxon>Ascomycota</taxon>
        <taxon>Pezizomycotina</taxon>
        <taxon>Leotiomycetes</taxon>
        <taxon>Helotiales</taxon>
        <taxon>Pleuroascaceae</taxon>
        <taxon>Venustampulla</taxon>
    </lineage>
</organism>
<evidence type="ECO:0000256" key="4">
    <source>
        <dbReference type="ARBA" id="ARBA00022824"/>
    </source>
</evidence>
<keyword evidence="4" id="KW-0256">Endoplasmic reticulum</keyword>
<accession>A0A370TK78</accession>
<comment type="caution">
    <text evidence="7">The sequence shown here is derived from an EMBL/GenBank/DDBJ whole genome shotgun (WGS) entry which is preliminary data.</text>
</comment>
<sequence>MSFFKKLVRLTAPDTKAGTGLLKGNEDVQNAHPDPPTDELFSTVGDYGLQTLSDNVDDTLDIVFVHGLTGNRESTWTHKAAKVFWPKDLLAKDLPKARIMTFGYDADIIRGLSMAGNGTLRDHGKALAEDLAMRRKKTDSSINTPRQALLVSRGSAQQHAKDLLESTVAIAFMGTPHLGSSLANWGHPISQLSNLLRKANSEILGVLQPGSEMLAAVQQEFHTMLDDRSRNDNKYINIFCFYEEVGYTGLGEIVPKQSAILMAYPNNGIHATHTGMTKFKTAKDAGYVRVHDQLWLWYNMIEESQDAWKEKKDATKRQQQHLLRPAIVTESDRGGTSYSGPVFNGPISGRNVLPGTQVTGGTANFNFS</sequence>
<dbReference type="AlphaFoldDB" id="A0A370TK78"/>
<dbReference type="EMBL" id="NPIC01000005">
    <property type="protein sequence ID" value="RDL35923.1"/>
    <property type="molecule type" value="Genomic_DNA"/>
</dbReference>
<dbReference type="GO" id="GO:0005783">
    <property type="term" value="C:endoplasmic reticulum"/>
    <property type="evidence" value="ECO:0007669"/>
    <property type="project" value="UniProtKB-SubCell"/>
</dbReference>
<evidence type="ECO:0000256" key="1">
    <source>
        <dbReference type="ARBA" id="ARBA00004173"/>
    </source>
</evidence>
<evidence type="ECO:0000256" key="3">
    <source>
        <dbReference type="ARBA" id="ARBA00004370"/>
    </source>
</evidence>
<proteinExistence type="predicted"/>
<evidence type="ECO:0000256" key="5">
    <source>
        <dbReference type="ARBA" id="ARBA00023128"/>
    </source>
</evidence>
<dbReference type="PANTHER" id="PTHR48182">
    <property type="entry name" value="PROTEIN SERAC1"/>
    <property type="match status" value="1"/>
</dbReference>
<dbReference type="GeneID" id="43599384"/>
<dbReference type="Gene3D" id="3.40.50.1820">
    <property type="entry name" value="alpha/beta hydrolase"/>
    <property type="match status" value="1"/>
</dbReference>
<dbReference type="Proteomes" id="UP000254866">
    <property type="component" value="Unassembled WGS sequence"/>
</dbReference>
<evidence type="ECO:0000256" key="6">
    <source>
        <dbReference type="ARBA" id="ARBA00023136"/>
    </source>
</evidence>
<dbReference type="PANTHER" id="PTHR48182:SF2">
    <property type="entry name" value="PROTEIN SERAC1"/>
    <property type="match status" value="1"/>
</dbReference>
<dbReference type="GO" id="GO:0016020">
    <property type="term" value="C:membrane"/>
    <property type="evidence" value="ECO:0007669"/>
    <property type="project" value="UniProtKB-SubCell"/>
</dbReference>
<keyword evidence="5" id="KW-0496">Mitochondrion</keyword>
<reference evidence="7 8" key="1">
    <citation type="journal article" date="2018" name="IMA Fungus">
        <title>IMA Genome-F 9: Draft genome sequence of Annulohypoxylon stygium, Aspergillus mulundensis, Berkeleyomyces basicola (syn. Thielaviopsis basicola), Ceratocystis smalleyi, two Cercospora beticola strains, Coleophoma cylindrospora, Fusarium fracticaudum, Phialophora cf. hyalina, and Morchella septimelata.</title>
        <authorList>
            <person name="Wingfield B.D."/>
            <person name="Bills G.F."/>
            <person name="Dong Y."/>
            <person name="Huang W."/>
            <person name="Nel W.J."/>
            <person name="Swalarsk-Parry B.S."/>
            <person name="Vaghefi N."/>
            <person name="Wilken P.M."/>
            <person name="An Z."/>
            <person name="de Beer Z.W."/>
            <person name="De Vos L."/>
            <person name="Chen L."/>
            <person name="Duong T.A."/>
            <person name="Gao Y."/>
            <person name="Hammerbacher A."/>
            <person name="Kikkert J.R."/>
            <person name="Li Y."/>
            <person name="Li H."/>
            <person name="Li K."/>
            <person name="Li Q."/>
            <person name="Liu X."/>
            <person name="Ma X."/>
            <person name="Naidoo K."/>
            <person name="Pethybridge S.J."/>
            <person name="Sun J."/>
            <person name="Steenkamp E.T."/>
            <person name="van der Nest M.A."/>
            <person name="van Wyk S."/>
            <person name="Wingfield M.J."/>
            <person name="Xiong C."/>
            <person name="Yue Q."/>
            <person name="Zhang X."/>
        </authorList>
    </citation>
    <scope>NUCLEOTIDE SEQUENCE [LARGE SCALE GENOMIC DNA]</scope>
    <source>
        <strain evidence="7 8">BP 5553</strain>
    </source>
</reference>
<evidence type="ECO:0000313" key="7">
    <source>
        <dbReference type="EMBL" id="RDL35923.1"/>
    </source>
</evidence>
<evidence type="ECO:0000256" key="2">
    <source>
        <dbReference type="ARBA" id="ARBA00004240"/>
    </source>
</evidence>
<dbReference type="InterPro" id="IPR052374">
    <property type="entry name" value="SERAC1"/>
</dbReference>
<dbReference type="RefSeq" id="XP_031868579.1">
    <property type="nucleotide sequence ID" value="XM_032015158.1"/>
</dbReference>
<comment type="subcellular location">
    <subcellularLocation>
        <location evidence="2">Endoplasmic reticulum</location>
    </subcellularLocation>
    <subcellularLocation>
        <location evidence="3">Membrane</location>
    </subcellularLocation>
    <subcellularLocation>
        <location evidence="1">Mitochondrion</location>
    </subcellularLocation>
</comment>
<dbReference type="SUPFAM" id="SSF53474">
    <property type="entry name" value="alpha/beta-Hydrolases"/>
    <property type="match status" value="1"/>
</dbReference>
<evidence type="ECO:0008006" key="9">
    <source>
        <dbReference type="Google" id="ProtNLM"/>
    </source>
</evidence>
<dbReference type="InterPro" id="IPR029058">
    <property type="entry name" value="AB_hydrolase_fold"/>
</dbReference>
<keyword evidence="6" id="KW-0472">Membrane</keyword>
<evidence type="ECO:0000313" key="8">
    <source>
        <dbReference type="Proteomes" id="UP000254866"/>
    </source>
</evidence>
<dbReference type="GO" id="GO:0005739">
    <property type="term" value="C:mitochondrion"/>
    <property type="evidence" value="ECO:0007669"/>
    <property type="project" value="UniProtKB-SubCell"/>
</dbReference>
<name>A0A370TK78_9HELO</name>
<keyword evidence="8" id="KW-1185">Reference proteome</keyword>